<proteinExistence type="inferred from homology"/>
<keyword evidence="8" id="KW-1185">Reference proteome</keyword>
<reference evidence="7 8" key="1">
    <citation type="submission" date="2022-10" db="EMBL/GenBank/DDBJ databases">
        <title>Description of Fervidibacillus gen. nov. in the family Fervidibacillaceae fam. nov. with two species, Fervidibacillus albus sp. nov., and Fervidibacillus halotolerans sp. nov., isolated from tidal flat sediments.</title>
        <authorList>
            <person name="Kwon K.K."/>
            <person name="Yang S.-H."/>
        </authorList>
    </citation>
    <scope>NUCLEOTIDE SEQUENCE [LARGE SCALE GENOMIC DNA]</scope>
    <source>
        <strain evidence="7 8">DSM 23332</strain>
    </source>
</reference>
<protein>
    <recommendedName>
        <fullName evidence="2">protein-tyrosine-phosphatase</fullName>
        <ecNumber evidence="2">3.1.3.48</ecNumber>
    </recommendedName>
</protein>
<comment type="similarity">
    <text evidence="1">Belongs to the low molecular weight phosphotyrosine protein phosphatase family.</text>
</comment>
<dbReference type="RefSeq" id="WP_263061624.1">
    <property type="nucleotide sequence ID" value="NZ_JAOUSE010000023.1"/>
</dbReference>
<keyword evidence="3" id="KW-0378">Hydrolase</keyword>
<dbReference type="InterPro" id="IPR036196">
    <property type="entry name" value="Ptyr_pPase_sf"/>
</dbReference>
<evidence type="ECO:0000313" key="8">
    <source>
        <dbReference type="Proteomes" id="UP001208656"/>
    </source>
</evidence>
<dbReference type="PRINTS" id="PR00719">
    <property type="entry name" value="LMWPTPASE"/>
</dbReference>
<dbReference type="PANTHER" id="PTHR11717">
    <property type="entry name" value="LOW MOLECULAR WEIGHT PROTEIN TYROSINE PHOSPHATASE"/>
    <property type="match status" value="1"/>
</dbReference>
<dbReference type="Pfam" id="PF01451">
    <property type="entry name" value="LMWPc"/>
    <property type="match status" value="1"/>
</dbReference>
<comment type="catalytic activity">
    <reaction evidence="5">
        <text>O-phospho-L-tyrosyl-[protein] + H2O = L-tyrosyl-[protein] + phosphate</text>
        <dbReference type="Rhea" id="RHEA:10684"/>
        <dbReference type="Rhea" id="RHEA-COMP:10136"/>
        <dbReference type="Rhea" id="RHEA-COMP:20101"/>
        <dbReference type="ChEBI" id="CHEBI:15377"/>
        <dbReference type="ChEBI" id="CHEBI:43474"/>
        <dbReference type="ChEBI" id="CHEBI:46858"/>
        <dbReference type="ChEBI" id="CHEBI:61978"/>
        <dbReference type="EC" id="3.1.3.48"/>
    </reaction>
</comment>
<comment type="caution">
    <text evidence="7">The sequence shown here is derived from an EMBL/GenBank/DDBJ whole genome shotgun (WGS) entry which is preliminary data.</text>
</comment>
<accession>A0ABT2WFS2</accession>
<dbReference type="EC" id="3.1.3.48" evidence="2"/>
<dbReference type="InterPro" id="IPR023485">
    <property type="entry name" value="Ptyr_pPase"/>
</dbReference>
<evidence type="ECO:0000256" key="2">
    <source>
        <dbReference type="ARBA" id="ARBA00013064"/>
    </source>
</evidence>
<dbReference type="SMART" id="SM00226">
    <property type="entry name" value="LMWPc"/>
    <property type="match status" value="1"/>
</dbReference>
<dbReference type="CDD" id="cd16343">
    <property type="entry name" value="LMWPTP"/>
    <property type="match status" value="1"/>
</dbReference>
<evidence type="ECO:0000259" key="6">
    <source>
        <dbReference type="SMART" id="SM00226"/>
    </source>
</evidence>
<dbReference type="SUPFAM" id="SSF52788">
    <property type="entry name" value="Phosphotyrosine protein phosphatases I"/>
    <property type="match status" value="1"/>
</dbReference>
<evidence type="ECO:0000256" key="4">
    <source>
        <dbReference type="ARBA" id="ARBA00022912"/>
    </source>
</evidence>
<evidence type="ECO:0000256" key="1">
    <source>
        <dbReference type="ARBA" id="ARBA00011063"/>
    </source>
</evidence>
<evidence type="ECO:0000256" key="3">
    <source>
        <dbReference type="ARBA" id="ARBA00022801"/>
    </source>
</evidence>
<organism evidence="7 8">
    <name type="scientific">Pallidibacillus thermolactis</name>
    <dbReference type="NCBI Taxonomy" id="251051"/>
    <lineage>
        <taxon>Bacteria</taxon>
        <taxon>Bacillati</taxon>
        <taxon>Bacillota</taxon>
        <taxon>Bacilli</taxon>
        <taxon>Bacillales</taxon>
        <taxon>Bacillaceae</taxon>
        <taxon>Pallidibacillus</taxon>
    </lineage>
</organism>
<dbReference type="InterPro" id="IPR017867">
    <property type="entry name" value="Tyr_phospatase_low_mol_wt"/>
</dbReference>
<evidence type="ECO:0000256" key="5">
    <source>
        <dbReference type="ARBA" id="ARBA00051722"/>
    </source>
</evidence>
<dbReference type="Proteomes" id="UP001208656">
    <property type="component" value="Unassembled WGS sequence"/>
</dbReference>
<gene>
    <name evidence="7" type="ORF">OEV82_08670</name>
</gene>
<dbReference type="Gene3D" id="3.40.50.2300">
    <property type="match status" value="1"/>
</dbReference>
<name>A0ABT2WFS2_9BACI</name>
<dbReference type="PANTHER" id="PTHR11717:SF7">
    <property type="entry name" value="LOW MOLECULAR WEIGHT PHOSPHOTYROSINE PROTEIN PHOSPHATASE"/>
    <property type="match status" value="1"/>
</dbReference>
<evidence type="ECO:0000313" key="7">
    <source>
        <dbReference type="EMBL" id="MCU9594528.1"/>
    </source>
</evidence>
<keyword evidence="4" id="KW-0904">Protein phosphatase</keyword>
<dbReference type="InterPro" id="IPR050438">
    <property type="entry name" value="LMW_PTPase"/>
</dbReference>
<dbReference type="EMBL" id="JAOUSE010000023">
    <property type="protein sequence ID" value="MCU9594528.1"/>
    <property type="molecule type" value="Genomic_DNA"/>
</dbReference>
<sequence>MIRVLFVCLGNICRSPMAEAIFRDLIKKEGLEDQIIVDSAGLGSWHIGEPPHRGTREILKKHDIAYDGLVARQFNVNDLDEFDYIIAMDNANIAGINRLKRENPRANIAKLMDFVSDTTENEVPDPYYTGNFELVYELVSAGCHALLEHIKNEKGIT</sequence>
<feature type="domain" description="Phosphotyrosine protein phosphatase I" evidence="6">
    <location>
        <begin position="2"/>
        <end position="149"/>
    </location>
</feature>